<dbReference type="EMBL" id="JAINVZ010000014">
    <property type="protein sequence ID" value="MBY8887162.1"/>
    <property type="molecule type" value="Genomic_DNA"/>
</dbReference>
<dbReference type="Proteomes" id="UP001198565">
    <property type="component" value="Unassembled WGS sequence"/>
</dbReference>
<dbReference type="InterPro" id="IPR051601">
    <property type="entry name" value="Serine_prot/Carboxylest_S33"/>
</dbReference>
<evidence type="ECO:0000256" key="1">
    <source>
        <dbReference type="ARBA" id="ARBA00010088"/>
    </source>
</evidence>
<dbReference type="GO" id="GO:0016787">
    <property type="term" value="F:hydrolase activity"/>
    <property type="evidence" value="ECO:0007669"/>
    <property type="project" value="UniProtKB-KW"/>
</dbReference>
<organism evidence="4 5">
    <name type="scientific">Streptantibioticus parmotrematis</name>
    <dbReference type="NCBI Taxonomy" id="2873249"/>
    <lineage>
        <taxon>Bacteria</taxon>
        <taxon>Bacillati</taxon>
        <taxon>Actinomycetota</taxon>
        <taxon>Actinomycetes</taxon>
        <taxon>Kitasatosporales</taxon>
        <taxon>Streptomycetaceae</taxon>
        <taxon>Streptantibioticus</taxon>
    </lineage>
</organism>
<evidence type="ECO:0000313" key="4">
    <source>
        <dbReference type="EMBL" id="MBY8887162.1"/>
    </source>
</evidence>
<comment type="similarity">
    <text evidence="1">Belongs to the peptidase S33 family.</text>
</comment>
<keyword evidence="5" id="KW-1185">Reference proteome</keyword>
<dbReference type="InterPro" id="IPR000073">
    <property type="entry name" value="AB_hydrolase_1"/>
</dbReference>
<feature type="domain" description="AB hydrolase-1" evidence="3">
    <location>
        <begin position="48"/>
        <end position="193"/>
    </location>
</feature>
<dbReference type="SUPFAM" id="SSF53474">
    <property type="entry name" value="alpha/beta-Hydrolases"/>
    <property type="match status" value="1"/>
</dbReference>
<keyword evidence="2 4" id="KW-0378">Hydrolase</keyword>
<dbReference type="InterPro" id="IPR029058">
    <property type="entry name" value="AB_hydrolase_fold"/>
</dbReference>
<sequence>MAVHRQPGTVLTDHTFSVPLDHRDPAGEHIEVYAREVVATGREHDELPWLLYLQGGPGGRSPRPVGRDSWLRRALDDYRVLLLDQRGTGRSAPANRQTLPRRGDVAAQAAYLAHFRADSIVADCELIRRQLLGEEGRWSVLGQSFGGFCSLTYLSFAPQGLREVFITGGLAGLDRDAEQVYRAAYPRVECKNRRHYERYPEDIATARAVTEHLRKREVRLPNGGLLTPAAVQSLGMLLGRGSGSHTLHYLLEDAFLRGPGGRELSDTFLADVHNHLSFASNPLYAVLHESIYGQRSVSTRGTGWSADTVRAEFPRFDADEALSSGEPVLFTGEMIYPWMFTTDPALEPLREVAHALAEREEWPDLYDVGQLGRNEVPVAAAVYHDDMYVDTAHSLETAASVRGLRTWVTDEFEHDGLHVSDGRVLDRLIRLARGEA</sequence>
<dbReference type="PANTHER" id="PTHR43248">
    <property type="entry name" value="2-SUCCINYL-6-HYDROXY-2,4-CYCLOHEXADIENE-1-CARBOXYLATE SYNTHASE"/>
    <property type="match status" value="1"/>
</dbReference>
<name>A0ABS7QZG0_9ACTN</name>
<proteinExistence type="inferred from homology"/>
<evidence type="ECO:0000256" key="2">
    <source>
        <dbReference type="ARBA" id="ARBA00022801"/>
    </source>
</evidence>
<gene>
    <name evidence="4" type="ORF">K7472_20250</name>
</gene>
<dbReference type="Gene3D" id="3.40.50.1820">
    <property type="entry name" value="alpha/beta hydrolase"/>
    <property type="match status" value="1"/>
</dbReference>
<dbReference type="RefSeq" id="WP_222979912.1">
    <property type="nucleotide sequence ID" value="NZ_JAINVZ010000014.1"/>
</dbReference>
<dbReference type="PANTHER" id="PTHR43248:SF2">
    <property type="entry name" value="PROLYL AMINOPEPTIDASE"/>
    <property type="match status" value="1"/>
</dbReference>
<evidence type="ECO:0000313" key="5">
    <source>
        <dbReference type="Proteomes" id="UP001198565"/>
    </source>
</evidence>
<dbReference type="PRINTS" id="PR00793">
    <property type="entry name" value="PROAMNOPTASE"/>
</dbReference>
<dbReference type="Pfam" id="PF00561">
    <property type="entry name" value="Abhydrolase_1"/>
    <property type="match status" value="1"/>
</dbReference>
<reference evidence="4 5" key="1">
    <citation type="submission" date="2021-08" db="EMBL/GenBank/DDBJ databases">
        <title>Streptomyces sp. PTM05 isolated from lichen.</title>
        <authorList>
            <person name="Somphong A."/>
            <person name="Phongsopitanun W."/>
            <person name="Tanasupawat S."/>
        </authorList>
    </citation>
    <scope>NUCLEOTIDE SEQUENCE [LARGE SCALE GENOMIC DNA]</scope>
    <source>
        <strain evidence="4 5">Ptm05</strain>
    </source>
</reference>
<protein>
    <submittedName>
        <fullName evidence="4">Alpha/beta hydrolase</fullName>
    </submittedName>
</protein>
<evidence type="ECO:0000259" key="3">
    <source>
        <dbReference type="Pfam" id="PF00561"/>
    </source>
</evidence>
<comment type="caution">
    <text evidence="4">The sequence shown here is derived from an EMBL/GenBank/DDBJ whole genome shotgun (WGS) entry which is preliminary data.</text>
</comment>
<dbReference type="InterPro" id="IPR002410">
    <property type="entry name" value="Peptidase_S33"/>
</dbReference>
<accession>A0ABS7QZG0</accession>